<sequence length="100" mass="11184">MDHGAARLVSRTLRGFESSQRGGVPEADDLLHELYVSVLNWEEGWEKKLQNSETIESQTSLETSTSLDSNCSFRCLDSGLYCLVDSTALSDRLYRAAPRL</sequence>
<proteinExistence type="predicted"/>
<dbReference type="WBParaSite" id="L893_g1633.t1">
    <property type="protein sequence ID" value="L893_g1633.t1"/>
    <property type="gene ID" value="L893_g1633"/>
</dbReference>
<accession>A0A1I7YH65</accession>
<reference evidence="2" key="1">
    <citation type="submission" date="2016-11" db="UniProtKB">
        <authorList>
            <consortium name="WormBaseParasite"/>
        </authorList>
    </citation>
    <scope>IDENTIFICATION</scope>
</reference>
<dbReference type="Proteomes" id="UP000095287">
    <property type="component" value="Unplaced"/>
</dbReference>
<name>A0A1I7YH65_9BILA</name>
<protein>
    <submittedName>
        <fullName evidence="2">Uncharacterized protein</fullName>
    </submittedName>
</protein>
<dbReference type="AlphaFoldDB" id="A0A1I7YH65"/>
<keyword evidence="1" id="KW-1185">Reference proteome</keyword>
<organism evidence="1 2">
    <name type="scientific">Steinernema glaseri</name>
    <dbReference type="NCBI Taxonomy" id="37863"/>
    <lineage>
        <taxon>Eukaryota</taxon>
        <taxon>Metazoa</taxon>
        <taxon>Ecdysozoa</taxon>
        <taxon>Nematoda</taxon>
        <taxon>Chromadorea</taxon>
        <taxon>Rhabditida</taxon>
        <taxon>Tylenchina</taxon>
        <taxon>Panagrolaimomorpha</taxon>
        <taxon>Strongyloidoidea</taxon>
        <taxon>Steinernematidae</taxon>
        <taxon>Steinernema</taxon>
    </lineage>
</organism>
<evidence type="ECO:0000313" key="2">
    <source>
        <dbReference type="WBParaSite" id="L893_g1633.t1"/>
    </source>
</evidence>
<evidence type="ECO:0000313" key="1">
    <source>
        <dbReference type="Proteomes" id="UP000095287"/>
    </source>
</evidence>